<evidence type="ECO:0000259" key="5">
    <source>
        <dbReference type="Pfam" id="PF07731"/>
    </source>
</evidence>
<dbReference type="GO" id="GO:0005507">
    <property type="term" value="F:copper ion binding"/>
    <property type="evidence" value="ECO:0007669"/>
    <property type="project" value="InterPro"/>
</dbReference>
<name>A0A6S7HJU2_PARCT</name>
<dbReference type="GO" id="GO:0016491">
    <property type="term" value="F:oxidoreductase activity"/>
    <property type="evidence" value="ECO:0007669"/>
    <property type="project" value="UniProtKB-KW"/>
</dbReference>
<evidence type="ECO:0000313" key="7">
    <source>
        <dbReference type="Proteomes" id="UP001152795"/>
    </source>
</evidence>
<proteinExistence type="predicted"/>
<dbReference type="InterPro" id="IPR008972">
    <property type="entry name" value="Cupredoxin"/>
</dbReference>
<dbReference type="AlphaFoldDB" id="A0A6S7HJU2"/>
<dbReference type="InterPro" id="IPR045087">
    <property type="entry name" value="Cu-oxidase_fam"/>
</dbReference>
<dbReference type="Gene3D" id="2.60.40.420">
    <property type="entry name" value="Cupredoxins - blue copper proteins"/>
    <property type="match status" value="2"/>
</dbReference>
<evidence type="ECO:0000256" key="2">
    <source>
        <dbReference type="ARBA" id="ARBA00023002"/>
    </source>
</evidence>
<reference evidence="6" key="1">
    <citation type="submission" date="2020-04" db="EMBL/GenBank/DDBJ databases">
        <authorList>
            <person name="Alioto T."/>
            <person name="Alioto T."/>
            <person name="Gomez Garrido J."/>
        </authorList>
    </citation>
    <scope>NUCLEOTIDE SEQUENCE</scope>
    <source>
        <strain evidence="6">A484AB</strain>
    </source>
</reference>
<keyword evidence="2" id="KW-0560">Oxidoreductase</keyword>
<organism evidence="6 7">
    <name type="scientific">Paramuricea clavata</name>
    <name type="common">Red gorgonian</name>
    <name type="synonym">Violescent sea-whip</name>
    <dbReference type="NCBI Taxonomy" id="317549"/>
    <lineage>
        <taxon>Eukaryota</taxon>
        <taxon>Metazoa</taxon>
        <taxon>Cnidaria</taxon>
        <taxon>Anthozoa</taxon>
        <taxon>Octocorallia</taxon>
        <taxon>Malacalcyonacea</taxon>
        <taxon>Plexauridae</taxon>
        <taxon>Paramuricea</taxon>
    </lineage>
</organism>
<dbReference type="Pfam" id="PF07731">
    <property type="entry name" value="Cu-oxidase_2"/>
    <property type="match status" value="1"/>
</dbReference>
<dbReference type="PROSITE" id="PS00080">
    <property type="entry name" value="MULTICOPPER_OXIDASE2"/>
    <property type="match status" value="1"/>
</dbReference>
<protein>
    <submittedName>
        <fullName evidence="6">L-ascorbate oxidase-like</fullName>
    </submittedName>
</protein>
<dbReference type="OrthoDB" id="5980753at2759"/>
<gene>
    <name evidence="6" type="ORF">PACLA_8A037963</name>
</gene>
<keyword evidence="3" id="KW-0186">Copper</keyword>
<dbReference type="SUPFAM" id="SSF49503">
    <property type="entry name" value="Cupredoxins"/>
    <property type="match status" value="2"/>
</dbReference>
<dbReference type="InterPro" id="IPR002355">
    <property type="entry name" value="Cu_oxidase_Cu_BS"/>
</dbReference>
<dbReference type="GO" id="GO:0006826">
    <property type="term" value="P:iron ion transport"/>
    <property type="evidence" value="ECO:0007669"/>
    <property type="project" value="TreeGrafter"/>
</dbReference>
<dbReference type="PANTHER" id="PTHR11709">
    <property type="entry name" value="MULTI-COPPER OXIDASE"/>
    <property type="match status" value="1"/>
</dbReference>
<dbReference type="PANTHER" id="PTHR11709:SF394">
    <property type="entry name" value="FI03373P-RELATED"/>
    <property type="match status" value="1"/>
</dbReference>
<keyword evidence="1" id="KW-0479">Metal-binding</keyword>
<feature type="domain" description="Plastocyanin-like" evidence="5">
    <location>
        <begin position="191"/>
        <end position="331"/>
    </location>
</feature>
<evidence type="ECO:0000259" key="4">
    <source>
        <dbReference type="Pfam" id="PF00394"/>
    </source>
</evidence>
<accession>A0A6S7HJU2</accession>
<dbReference type="GO" id="GO:0005886">
    <property type="term" value="C:plasma membrane"/>
    <property type="evidence" value="ECO:0007669"/>
    <property type="project" value="TreeGrafter"/>
</dbReference>
<dbReference type="Pfam" id="PF00394">
    <property type="entry name" value="Cu-oxidase"/>
    <property type="match status" value="1"/>
</dbReference>
<dbReference type="EMBL" id="CACRXK020002788">
    <property type="protein sequence ID" value="CAB3996050.1"/>
    <property type="molecule type" value="Genomic_DNA"/>
</dbReference>
<dbReference type="InterPro" id="IPR011706">
    <property type="entry name" value="Cu-oxidase_C"/>
</dbReference>
<dbReference type="InterPro" id="IPR001117">
    <property type="entry name" value="Cu-oxidase_2nd"/>
</dbReference>
<feature type="domain" description="Plastocyanin-like" evidence="4">
    <location>
        <begin position="1"/>
        <end position="71"/>
    </location>
</feature>
<comment type="caution">
    <text evidence="6">The sequence shown here is derived from an EMBL/GenBank/DDBJ whole genome shotgun (WGS) entry which is preliminary data.</text>
</comment>
<evidence type="ECO:0000256" key="1">
    <source>
        <dbReference type="ARBA" id="ARBA00022723"/>
    </source>
</evidence>
<sequence length="411" mass="45712">MHVIATDGYLVNKFETDFLIVHVGERYDFILEAKEGVKPGTKYPINIQTLAVKCNNNSEIAGESFAFVVYTNESETKNVPETIRQQSGRCTNSSSPCKVLNCPFQIIPDDFSDEGAYMDCYNVQSLQLLYPTPTREIPSSNNVSSQSFFNFEVNWPKALINGVQFDLPDTPLVENKGTKYECKYPVKCDKSGEKYCTHTVYLNTYGTTARFVLSSIIEGKQDLPIVTHPIHMHGHTYFIAKIGYPEYYENGTIKAPNKDLTVPSCGPAEWNGVTPEGISVNSTTVRKDVIIVPAGGYVVLHFITDNPGYWFMHCHIDEHLNRGMAIAIGENPTCASTPPAPLFNETDEFCFSVGTFIRKELEENGVCRVNNPATPSPTIPSPSGHTSFTSTTSLVVQMLFLTLAFVFCRLI</sequence>
<keyword evidence="7" id="KW-1185">Reference proteome</keyword>
<dbReference type="Proteomes" id="UP001152795">
    <property type="component" value="Unassembled WGS sequence"/>
</dbReference>
<evidence type="ECO:0000256" key="3">
    <source>
        <dbReference type="ARBA" id="ARBA00023008"/>
    </source>
</evidence>
<evidence type="ECO:0000313" key="6">
    <source>
        <dbReference type="EMBL" id="CAB3996050.1"/>
    </source>
</evidence>